<evidence type="ECO:0000313" key="1">
    <source>
        <dbReference type="EMBL" id="REF00258.1"/>
    </source>
</evidence>
<proteinExistence type="predicted"/>
<reference evidence="1 2" key="1">
    <citation type="submission" date="2018-08" db="EMBL/GenBank/DDBJ databases">
        <title>Sequencing the genomes of 1000 actinobacteria strains.</title>
        <authorList>
            <person name="Klenk H.-P."/>
        </authorList>
    </citation>
    <scope>NUCLEOTIDE SEQUENCE [LARGE SCALE GENOMIC DNA]</scope>
    <source>
        <strain evidence="1 2">DSM 43927</strain>
    </source>
</reference>
<comment type="caution">
    <text evidence="1">The sequence shown here is derived from an EMBL/GenBank/DDBJ whole genome shotgun (WGS) entry which is preliminary data.</text>
</comment>
<dbReference type="AlphaFoldDB" id="A0A3D9SXG5"/>
<organism evidence="1 2">
    <name type="scientific">Thermomonospora umbrina</name>
    <dbReference type="NCBI Taxonomy" id="111806"/>
    <lineage>
        <taxon>Bacteria</taxon>
        <taxon>Bacillati</taxon>
        <taxon>Actinomycetota</taxon>
        <taxon>Actinomycetes</taxon>
        <taxon>Streptosporangiales</taxon>
        <taxon>Thermomonosporaceae</taxon>
        <taxon>Thermomonospora</taxon>
    </lineage>
</organism>
<dbReference type="RefSeq" id="WP_116025429.1">
    <property type="nucleotide sequence ID" value="NZ_QTTT01000001.1"/>
</dbReference>
<sequence length="141" mass="16225">MRESNEPAESFDPIDADADMSPAEVDRWLKRLFNELAFARIALRRARYAEVQAYKAYMEVRHPVLLDPECPQPSRSTGVTVVGREEWINARVPEKYWDHQAKKIVRESAEDYSRQIRDQVKCIQSIGANARQAYDLSGRAG</sequence>
<evidence type="ECO:0000313" key="2">
    <source>
        <dbReference type="Proteomes" id="UP000256661"/>
    </source>
</evidence>
<accession>A0A3D9SXG5</accession>
<keyword evidence="2" id="KW-1185">Reference proteome</keyword>
<protein>
    <submittedName>
        <fullName evidence="1">Uncharacterized protein</fullName>
    </submittedName>
</protein>
<gene>
    <name evidence="1" type="ORF">DFJ69_5786</name>
</gene>
<name>A0A3D9SXG5_9ACTN</name>
<dbReference type="Proteomes" id="UP000256661">
    <property type="component" value="Unassembled WGS sequence"/>
</dbReference>
<dbReference type="EMBL" id="QTTT01000001">
    <property type="protein sequence ID" value="REF00258.1"/>
    <property type="molecule type" value="Genomic_DNA"/>
</dbReference>